<dbReference type="eggNOG" id="ENOG5033P5Y">
    <property type="taxonomic scope" value="Bacteria"/>
</dbReference>
<evidence type="ECO:0000256" key="3">
    <source>
        <dbReference type="SAM" id="SignalP"/>
    </source>
</evidence>
<reference evidence="4 5" key="1">
    <citation type="submission" date="2014-03" db="EMBL/GenBank/DDBJ databases">
        <title>Genomics of Bifidobacteria.</title>
        <authorList>
            <person name="Ventura M."/>
            <person name="Milani C."/>
            <person name="Lugli G.A."/>
        </authorList>
    </citation>
    <scope>NUCLEOTIDE SEQUENCE [LARGE SCALE GENOMIC DNA]</scope>
    <source>
        <strain evidence="4 5">DSM 21395</strain>
    </source>
</reference>
<gene>
    <name evidence="4" type="ORF">BMON_1264</name>
</gene>
<evidence type="ECO:0000256" key="1">
    <source>
        <dbReference type="SAM" id="MobiDB-lite"/>
    </source>
</evidence>
<keyword evidence="3" id="KW-0732">Signal</keyword>
<feature type="compositionally biased region" description="Polar residues" evidence="1">
    <location>
        <begin position="553"/>
        <end position="562"/>
    </location>
</feature>
<evidence type="ECO:0000313" key="5">
    <source>
        <dbReference type="Proteomes" id="UP000029082"/>
    </source>
</evidence>
<name>A0A087C1L7_9BIFI</name>
<dbReference type="AlphaFoldDB" id="A0A087C1L7"/>
<comment type="caution">
    <text evidence="4">The sequence shown here is derived from an EMBL/GenBank/DDBJ whole genome shotgun (WGS) entry which is preliminary data.</text>
</comment>
<feature type="signal peptide" evidence="3">
    <location>
        <begin position="1"/>
        <end position="43"/>
    </location>
</feature>
<dbReference type="InterPro" id="IPR046112">
    <property type="entry name" value="DUF6049"/>
</dbReference>
<evidence type="ECO:0000313" key="4">
    <source>
        <dbReference type="EMBL" id="KFI77167.1"/>
    </source>
</evidence>
<keyword evidence="2" id="KW-0812">Transmembrane</keyword>
<dbReference type="EMBL" id="JGZE01000009">
    <property type="protein sequence ID" value="KFI77167.1"/>
    <property type="molecule type" value="Genomic_DNA"/>
</dbReference>
<keyword evidence="2" id="KW-0472">Membrane</keyword>
<dbReference type="Proteomes" id="UP000029082">
    <property type="component" value="Unassembled WGS sequence"/>
</dbReference>
<protein>
    <recommendedName>
        <fullName evidence="6">Secreted protein</fullName>
    </recommendedName>
</protein>
<feature type="region of interest" description="Disordered" evidence="1">
    <location>
        <begin position="536"/>
        <end position="562"/>
    </location>
</feature>
<feature type="chain" id="PRO_5001819224" description="Secreted protein" evidence="3">
    <location>
        <begin position="44"/>
        <end position="743"/>
    </location>
</feature>
<proteinExistence type="predicted"/>
<keyword evidence="5" id="KW-1185">Reference proteome</keyword>
<evidence type="ECO:0008006" key="6">
    <source>
        <dbReference type="Google" id="ProtNLM"/>
    </source>
</evidence>
<organism evidence="4 5">
    <name type="scientific">Bifidobacterium mongoliense DSM 21395</name>
    <dbReference type="NCBI Taxonomy" id="1437603"/>
    <lineage>
        <taxon>Bacteria</taxon>
        <taxon>Bacillati</taxon>
        <taxon>Actinomycetota</taxon>
        <taxon>Actinomycetes</taxon>
        <taxon>Bifidobacteriales</taxon>
        <taxon>Bifidobacteriaceae</taxon>
        <taxon>Bifidobacterium</taxon>
    </lineage>
</organism>
<sequence length="743" mass="79324">MVHNHGHLRPHDHARRRPWAKAATVLAMLGLLGLPFLASTAYADDAAQQDATTSTPSGGDTDHGTAVSMTIDEATPVVTATSGYHIKVSITNPTAEALTSGRMSLHTNVLFSFSSRTDIQEWSQGQSPIPTFDELGTTNVPDIAPHATANVTMDVAASQDKLKTIVNWGPKPLLVSYERGQDAPTVVHTFLTRSSEGLPNAQTPALNITMAMPLAGDSWQLNQGAAKNLMTGQRRDAMPNVDDVVTLGDSGTRLARDKEELIDRHPKLQVVADPTYLKALSLPTTTNAIMQPGFFDLTSAAALNDSQAYERSGVASAAWSATTAADQYQRAVGDKKAAQPAYAWQGSGQWTVQALNHAKSGGYPTVIADQGFNDDDDATVHTGKYVLPTDSGDVTVLASQRELTTLARGHATSRQADGETSSAGRLSRFMAQSAFYQMEQPYTTRTLLVCFDVDTSVTDENALLGAMEHASWLSLSSLDDLAQAEPYRSGEEAADLAPTSSGLSSSKLGDIASTLRGLAASRDDISRFSSDILQEDTATASKPKTADAGDAQSLAQQDANSARSKDGRAWITRIGEIHDQLALHAMSANTALRERASGQVNALADQLLSGVAITPVEKITVVSETAGMPVSISNTHPYPVKVKVSSLTDSMEIVTNRFVTVEVPARGNAQVTFTIRVSTSGRTTAHLTLLDRQGKAFSSPQETPIISTLQISDMSGFIFIAIAIVLGIVGLWRQFHRKKDPDE</sequence>
<evidence type="ECO:0000256" key="2">
    <source>
        <dbReference type="SAM" id="Phobius"/>
    </source>
</evidence>
<dbReference type="STRING" id="1437603.GCA_000771525_00399"/>
<dbReference type="Pfam" id="PF19516">
    <property type="entry name" value="DUF6049"/>
    <property type="match status" value="1"/>
</dbReference>
<keyword evidence="2" id="KW-1133">Transmembrane helix</keyword>
<accession>A0A087C1L7</accession>
<feature type="transmembrane region" description="Helical" evidence="2">
    <location>
        <begin position="714"/>
        <end position="732"/>
    </location>
</feature>